<dbReference type="InterPro" id="IPR005551">
    <property type="entry name" value="CitX"/>
</dbReference>
<accession>A0A1H9TLL8</accession>
<dbReference type="GO" id="GO:0051191">
    <property type="term" value="P:prosthetic group biosynthetic process"/>
    <property type="evidence" value="ECO:0007669"/>
    <property type="project" value="InterPro"/>
</dbReference>
<dbReference type="AlphaFoldDB" id="A0A1H9TLL8"/>
<keyword evidence="3" id="KW-0548">Nucleotidyltransferase</keyword>
<comment type="catalytic activity">
    <reaction evidence="4">
        <text>apo-[citrate lyase ACP] + 2'-(5''-triphospho-alpha-D-ribosyl)-3'-dephospho-CoA = holo-[citrate lyase ACP] + diphosphate</text>
        <dbReference type="Rhea" id="RHEA:16333"/>
        <dbReference type="Rhea" id="RHEA-COMP:10157"/>
        <dbReference type="Rhea" id="RHEA-COMP:10158"/>
        <dbReference type="ChEBI" id="CHEBI:29999"/>
        <dbReference type="ChEBI" id="CHEBI:33019"/>
        <dbReference type="ChEBI" id="CHEBI:61378"/>
        <dbReference type="ChEBI" id="CHEBI:82683"/>
        <dbReference type="EC" id="2.7.7.61"/>
    </reaction>
</comment>
<evidence type="ECO:0000256" key="1">
    <source>
        <dbReference type="ARBA" id="ARBA00012524"/>
    </source>
</evidence>
<evidence type="ECO:0000256" key="3">
    <source>
        <dbReference type="ARBA" id="ARBA00022695"/>
    </source>
</evidence>
<dbReference type="EC" id="2.7.7.61" evidence="1"/>
<protein>
    <recommendedName>
        <fullName evidence="1">citrate lyase holo-[acyl-carrier protein] synthase</fullName>
        <ecNumber evidence="1">2.7.7.61</ecNumber>
    </recommendedName>
</protein>
<dbReference type="GO" id="GO:0050519">
    <property type="term" value="F:holo-citrate lyase synthase activity"/>
    <property type="evidence" value="ECO:0007669"/>
    <property type="project" value="UniProtKB-EC"/>
</dbReference>
<keyword evidence="2" id="KW-0808">Transferase</keyword>
<proteinExistence type="predicted"/>
<dbReference type="EMBL" id="FOHA01000014">
    <property type="protein sequence ID" value="SER97809.1"/>
    <property type="molecule type" value="Genomic_DNA"/>
</dbReference>
<sequence>MDLFAGGNPISLQDMLDVREKRALFQQEKLYLYQLPMLSFQCNIPGPIKMSPMIEQVFQMGVAQIMHEVGGYPILGEWVWSLATGPEYFVVIDCAPQHLKKICVQIEAQGLGRLFDMDVLMLNSEGKQQAVSRTEIGYPERTCFVCGQPAKQCGRSRKHGLEEMTEVLNQLVIDKFNTSF</sequence>
<organism evidence="5 6">
    <name type="scientific">Isobaculum melis</name>
    <dbReference type="NCBI Taxonomy" id="142588"/>
    <lineage>
        <taxon>Bacteria</taxon>
        <taxon>Bacillati</taxon>
        <taxon>Bacillota</taxon>
        <taxon>Bacilli</taxon>
        <taxon>Lactobacillales</taxon>
        <taxon>Carnobacteriaceae</taxon>
        <taxon>Isobaculum</taxon>
    </lineage>
</organism>
<evidence type="ECO:0000313" key="6">
    <source>
        <dbReference type="Proteomes" id="UP000198948"/>
    </source>
</evidence>
<dbReference type="Proteomes" id="UP000198948">
    <property type="component" value="Unassembled WGS sequence"/>
</dbReference>
<dbReference type="STRING" id="142588.SAMN04488559_11444"/>
<keyword evidence="6" id="KW-1185">Reference proteome</keyword>
<dbReference type="RefSeq" id="WP_177165747.1">
    <property type="nucleotide sequence ID" value="NZ_FOHA01000014.1"/>
</dbReference>
<evidence type="ECO:0000256" key="4">
    <source>
        <dbReference type="ARBA" id="ARBA00048574"/>
    </source>
</evidence>
<reference evidence="5 6" key="1">
    <citation type="submission" date="2016-10" db="EMBL/GenBank/DDBJ databases">
        <authorList>
            <person name="de Groot N.N."/>
        </authorList>
    </citation>
    <scope>NUCLEOTIDE SEQUENCE [LARGE SCALE GENOMIC DNA]</scope>
    <source>
        <strain evidence="5 6">DSM 13760</strain>
    </source>
</reference>
<gene>
    <name evidence="5" type="ORF">SAMN04488559_11444</name>
</gene>
<evidence type="ECO:0000256" key="2">
    <source>
        <dbReference type="ARBA" id="ARBA00022679"/>
    </source>
</evidence>
<evidence type="ECO:0000313" key="5">
    <source>
        <dbReference type="EMBL" id="SER97809.1"/>
    </source>
</evidence>
<name>A0A1H9TLL8_9LACT</name>
<dbReference type="NCBIfam" id="TIGR03124">
    <property type="entry name" value="citrate_citX"/>
    <property type="match status" value="1"/>
</dbReference>
<dbReference type="NCBIfam" id="NF002383">
    <property type="entry name" value="PRK01392.1"/>
    <property type="match status" value="1"/>
</dbReference>
<dbReference type="Pfam" id="PF03802">
    <property type="entry name" value="CitX"/>
    <property type="match status" value="1"/>
</dbReference>